<protein>
    <submittedName>
        <fullName evidence="1">Uncharacterized protein</fullName>
    </submittedName>
</protein>
<sequence>MQPIMATHIVNIYVTCPNIWKTPEFIHISQKLLYKVNPV</sequence>
<dbReference type="EMBL" id="GBRH01209898">
    <property type="protein sequence ID" value="JAD87997.1"/>
    <property type="molecule type" value="Transcribed_RNA"/>
</dbReference>
<evidence type="ECO:0000313" key="1">
    <source>
        <dbReference type="EMBL" id="JAD87997.1"/>
    </source>
</evidence>
<organism evidence="1">
    <name type="scientific">Arundo donax</name>
    <name type="common">Giant reed</name>
    <name type="synonym">Donax arundinaceus</name>
    <dbReference type="NCBI Taxonomy" id="35708"/>
    <lineage>
        <taxon>Eukaryota</taxon>
        <taxon>Viridiplantae</taxon>
        <taxon>Streptophyta</taxon>
        <taxon>Embryophyta</taxon>
        <taxon>Tracheophyta</taxon>
        <taxon>Spermatophyta</taxon>
        <taxon>Magnoliopsida</taxon>
        <taxon>Liliopsida</taxon>
        <taxon>Poales</taxon>
        <taxon>Poaceae</taxon>
        <taxon>PACMAD clade</taxon>
        <taxon>Arundinoideae</taxon>
        <taxon>Arundineae</taxon>
        <taxon>Arundo</taxon>
    </lineage>
</organism>
<accession>A0A0A9DW61</accession>
<reference evidence="1" key="2">
    <citation type="journal article" date="2015" name="Data Brief">
        <title>Shoot transcriptome of the giant reed, Arundo donax.</title>
        <authorList>
            <person name="Barrero R.A."/>
            <person name="Guerrero F.D."/>
            <person name="Moolhuijzen P."/>
            <person name="Goolsby J.A."/>
            <person name="Tidwell J."/>
            <person name="Bellgard S.E."/>
            <person name="Bellgard M.I."/>
        </authorList>
    </citation>
    <scope>NUCLEOTIDE SEQUENCE</scope>
    <source>
        <tissue evidence="1">Shoot tissue taken approximately 20 cm above the soil surface</tissue>
    </source>
</reference>
<reference evidence="1" key="1">
    <citation type="submission" date="2014-09" db="EMBL/GenBank/DDBJ databases">
        <authorList>
            <person name="Magalhaes I.L.F."/>
            <person name="Oliveira U."/>
            <person name="Santos F.R."/>
            <person name="Vidigal T.H.D.A."/>
            <person name="Brescovit A.D."/>
            <person name="Santos A.J."/>
        </authorList>
    </citation>
    <scope>NUCLEOTIDE SEQUENCE</scope>
    <source>
        <tissue evidence="1">Shoot tissue taken approximately 20 cm above the soil surface</tissue>
    </source>
</reference>
<dbReference type="AlphaFoldDB" id="A0A0A9DW61"/>
<proteinExistence type="predicted"/>
<name>A0A0A9DW61_ARUDO</name>